<dbReference type="InterPro" id="IPR010982">
    <property type="entry name" value="Lambda_DNA-bd_dom_sf"/>
</dbReference>
<dbReference type="SUPFAM" id="SSF47413">
    <property type="entry name" value="lambda repressor-like DNA-binding domains"/>
    <property type="match status" value="1"/>
</dbReference>
<organism evidence="2 3">
    <name type="scientific">Paracoccus zhejiangensis</name>
    <dbReference type="NCBI Taxonomy" id="1077935"/>
    <lineage>
        <taxon>Bacteria</taxon>
        <taxon>Pseudomonadati</taxon>
        <taxon>Pseudomonadota</taxon>
        <taxon>Alphaproteobacteria</taxon>
        <taxon>Rhodobacterales</taxon>
        <taxon>Paracoccaceae</taxon>
        <taxon>Paracoccus</taxon>
    </lineage>
</organism>
<protein>
    <submittedName>
        <fullName evidence="2">XRE family transcriptional regulator</fullName>
    </submittedName>
</protein>
<dbReference type="AlphaFoldDB" id="A0A2H5EXX9"/>
<dbReference type="Proteomes" id="UP000234530">
    <property type="component" value="Chromosome"/>
</dbReference>
<evidence type="ECO:0000313" key="3">
    <source>
        <dbReference type="Proteomes" id="UP000234530"/>
    </source>
</evidence>
<dbReference type="Pfam" id="PF09856">
    <property type="entry name" value="ScfRs"/>
    <property type="match status" value="1"/>
</dbReference>
<keyword evidence="3" id="KW-1185">Reference proteome</keyword>
<dbReference type="SMART" id="SM00530">
    <property type="entry name" value="HTH_XRE"/>
    <property type="match status" value="1"/>
</dbReference>
<gene>
    <name evidence="2" type="ORF">CX676_08340</name>
</gene>
<dbReference type="Pfam" id="PF01381">
    <property type="entry name" value="HTH_3"/>
    <property type="match status" value="1"/>
</dbReference>
<dbReference type="KEGG" id="pzh:CX676_08340"/>
<sequence>MSSRSATHILTGTRIRERRLALSRKQADVAQAAGISPAYLNLIEHNRRPVGQELVARLAAALDVPRAELESGREEARLAALREVAAGLDQRPEPARGGSAPELDQIAEFAARFPGWADALVTLSGQNRALSRRLVSLSDRMTQDPYLLTTLHEVLSAVTALRSTAAILAEGDQGLTPEWRARFHANLDSDSQRLSTTAQALVAYLDSFEADSTMLTPQDEVEAWLAAGAPPLDQATDLASDAARVMAAAHLERLALERRLLADADLASAADVAPDPLAIAQRLGRPLDLVMRRLAVLRPVGYEGAGLLICDGAGVLTLRRAAEGFALPRQGEACALWPLFQALANPQAAIQARVEMPGGARFDTLSFATRAQPGGLSGPLLSTAQMLIRPASAETAAEPVLRIGPTCRICPRSACPARREPSILQAG</sequence>
<dbReference type="OrthoDB" id="7790108at2"/>
<dbReference type="PROSITE" id="PS50943">
    <property type="entry name" value="HTH_CROC1"/>
    <property type="match status" value="1"/>
</dbReference>
<name>A0A2H5EXX9_9RHOB</name>
<dbReference type="InterPro" id="IPR018653">
    <property type="entry name" value="ScfR_C"/>
</dbReference>
<dbReference type="EMBL" id="CP025430">
    <property type="protein sequence ID" value="AUH64161.1"/>
    <property type="molecule type" value="Genomic_DNA"/>
</dbReference>
<accession>A0A2H5EXX9</accession>
<proteinExistence type="predicted"/>
<feature type="domain" description="HTH cro/C1-type" evidence="1">
    <location>
        <begin position="15"/>
        <end position="69"/>
    </location>
</feature>
<evidence type="ECO:0000313" key="2">
    <source>
        <dbReference type="EMBL" id="AUH64161.1"/>
    </source>
</evidence>
<dbReference type="GO" id="GO:0003677">
    <property type="term" value="F:DNA binding"/>
    <property type="evidence" value="ECO:0007669"/>
    <property type="project" value="InterPro"/>
</dbReference>
<dbReference type="CDD" id="cd00093">
    <property type="entry name" value="HTH_XRE"/>
    <property type="match status" value="1"/>
</dbReference>
<dbReference type="RefSeq" id="WP_101752199.1">
    <property type="nucleotide sequence ID" value="NZ_CP025430.1"/>
</dbReference>
<evidence type="ECO:0000259" key="1">
    <source>
        <dbReference type="PROSITE" id="PS50943"/>
    </source>
</evidence>
<reference evidence="2 3" key="1">
    <citation type="journal article" date="2013" name="Antonie Van Leeuwenhoek">
        <title>Paracoccus zhejiangensis sp. nov., isolated from activated sludge in wastewater-treatment system.</title>
        <authorList>
            <person name="Wu Z.G."/>
            <person name="Zhang D.F."/>
            <person name="Liu Y.L."/>
            <person name="Wang F."/>
            <person name="Jiang X."/>
            <person name="Li C."/>
            <person name="Li S.P."/>
            <person name="Hong Q."/>
            <person name="Li W.J."/>
        </authorList>
    </citation>
    <scope>NUCLEOTIDE SEQUENCE [LARGE SCALE GENOMIC DNA]</scope>
    <source>
        <strain evidence="2 3">J6</strain>
    </source>
</reference>
<dbReference type="Gene3D" id="1.10.260.40">
    <property type="entry name" value="lambda repressor-like DNA-binding domains"/>
    <property type="match status" value="1"/>
</dbReference>
<dbReference type="InterPro" id="IPR001387">
    <property type="entry name" value="Cro/C1-type_HTH"/>
</dbReference>